<dbReference type="Proteomes" id="UP000219494">
    <property type="component" value="Unassembled WGS sequence"/>
</dbReference>
<name>A0A285R5V2_9SPHN</name>
<dbReference type="InterPro" id="IPR036188">
    <property type="entry name" value="FAD/NAD-bd_sf"/>
</dbReference>
<evidence type="ECO:0000256" key="6">
    <source>
        <dbReference type="ARBA" id="ARBA00047321"/>
    </source>
</evidence>
<evidence type="ECO:0000256" key="1">
    <source>
        <dbReference type="ARBA" id="ARBA00004814"/>
    </source>
</evidence>
<dbReference type="OrthoDB" id="337830at2"/>
<dbReference type="Gene3D" id="3.50.50.60">
    <property type="entry name" value="FAD/NAD(P)-binding domain"/>
    <property type="match status" value="1"/>
</dbReference>
<evidence type="ECO:0000259" key="7">
    <source>
        <dbReference type="Pfam" id="PF01593"/>
    </source>
</evidence>
<keyword evidence="9" id="KW-1185">Reference proteome</keyword>
<gene>
    <name evidence="8" type="ORF">SAMN06297144_2853</name>
</gene>
<dbReference type="InterPro" id="IPR050281">
    <property type="entry name" value="Flavin_monoamine_oxidase"/>
</dbReference>
<evidence type="ECO:0000256" key="3">
    <source>
        <dbReference type="ARBA" id="ARBA00012535"/>
    </source>
</evidence>
<comment type="pathway">
    <text evidence="1">Plant hormone metabolism; auxin biosynthesis.</text>
</comment>
<dbReference type="EMBL" id="OBMI01000003">
    <property type="protein sequence ID" value="SOB87717.1"/>
    <property type="molecule type" value="Genomic_DNA"/>
</dbReference>
<dbReference type="PANTHER" id="PTHR10742">
    <property type="entry name" value="FLAVIN MONOAMINE OXIDASE"/>
    <property type="match status" value="1"/>
</dbReference>
<evidence type="ECO:0000256" key="2">
    <source>
        <dbReference type="ARBA" id="ARBA00005833"/>
    </source>
</evidence>
<dbReference type="SUPFAM" id="SSF51905">
    <property type="entry name" value="FAD/NAD(P)-binding domain"/>
    <property type="match status" value="1"/>
</dbReference>
<dbReference type="RefSeq" id="WP_097064673.1">
    <property type="nucleotide sequence ID" value="NZ_OBMI01000003.1"/>
</dbReference>
<feature type="domain" description="Amine oxidase" evidence="7">
    <location>
        <begin position="129"/>
        <end position="403"/>
    </location>
</feature>
<evidence type="ECO:0000313" key="9">
    <source>
        <dbReference type="Proteomes" id="UP000219494"/>
    </source>
</evidence>
<protein>
    <recommendedName>
        <fullName evidence="4">Tryptophan 2-monooxygenase</fullName>
        <ecNumber evidence="3">1.13.12.3</ecNumber>
    </recommendedName>
</protein>
<evidence type="ECO:0000256" key="4">
    <source>
        <dbReference type="ARBA" id="ARBA00017871"/>
    </source>
</evidence>
<accession>A0A285R5V2</accession>
<comment type="catalytic activity">
    <reaction evidence="6">
        <text>L-tryptophan + O2 = indole-3-acetamide + CO2 + H2O</text>
        <dbReference type="Rhea" id="RHEA:16165"/>
        <dbReference type="ChEBI" id="CHEBI:15377"/>
        <dbReference type="ChEBI" id="CHEBI:15379"/>
        <dbReference type="ChEBI" id="CHEBI:16031"/>
        <dbReference type="ChEBI" id="CHEBI:16526"/>
        <dbReference type="ChEBI" id="CHEBI:57912"/>
        <dbReference type="EC" id="1.13.12.3"/>
    </reaction>
</comment>
<dbReference type="InterPro" id="IPR002937">
    <property type="entry name" value="Amino_oxidase"/>
</dbReference>
<evidence type="ECO:0000256" key="5">
    <source>
        <dbReference type="ARBA" id="ARBA00023070"/>
    </source>
</evidence>
<keyword evidence="5" id="KW-0073">Auxin biosynthesis</keyword>
<dbReference type="EC" id="1.13.12.3" evidence="3"/>
<comment type="similarity">
    <text evidence="2">Belongs to the tryptophan 2-monooxygenase family.</text>
</comment>
<dbReference type="SUPFAM" id="SSF54373">
    <property type="entry name" value="FAD-linked reductases, C-terminal domain"/>
    <property type="match status" value="1"/>
</dbReference>
<sequence>MTHVDVAIIGAGAAGVGAARTLAASGQSILLIEASDRVGGRAHTVTLDGHPHDMGCGWLHSAERNPWVAVAEAAGHAIDRSPNSWGEQYRDLGFAPADQAAAGQAYDAFEQRLRSAPFASDRAADALEPGGVWNGFIDALSGYINGANLSALSVRDYLAYDDAASEVNWRLPGGYGTLVAGSLPPVPLVLACPVTALDLSGGTVRLDTPRGTIEAARVIVTVSTTVLASDAIRWPAALDQHRHAAAMLPLGLADKLFLALDEPDDIAADKHLLGNPRSANTGSYYLRPFGRPVIECFYGGCSAEALEREGLNGAAAFAIDELVALLGSAMRPRLRLIAGSAWARTTYVGGSYSHALPGQHDARDMLARPLDDRLFFAGEACSTADFSTAHGALATGIAAAEAALASF</sequence>
<dbReference type="GO" id="GO:0009851">
    <property type="term" value="P:auxin biosynthetic process"/>
    <property type="evidence" value="ECO:0007669"/>
    <property type="project" value="UniProtKB-KW"/>
</dbReference>
<dbReference type="Pfam" id="PF13450">
    <property type="entry name" value="NAD_binding_8"/>
    <property type="match status" value="1"/>
</dbReference>
<organism evidence="8 9">
    <name type="scientific">Sphingomonas guangdongensis</name>
    <dbReference type="NCBI Taxonomy" id="1141890"/>
    <lineage>
        <taxon>Bacteria</taxon>
        <taxon>Pseudomonadati</taxon>
        <taxon>Pseudomonadota</taxon>
        <taxon>Alphaproteobacteria</taxon>
        <taxon>Sphingomonadales</taxon>
        <taxon>Sphingomonadaceae</taxon>
        <taxon>Sphingomonas</taxon>
    </lineage>
</organism>
<dbReference type="AlphaFoldDB" id="A0A285R5V2"/>
<evidence type="ECO:0000313" key="8">
    <source>
        <dbReference type="EMBL" id="SOB87717.1"/>
    </source>
</evidence>
<dbReference type="Pfam" id="PF01593">
    <property type="entry name" value="Amino_oxidase"/>
    <property type="match status" value="1"/>
</dbReference>
<proteinExistence type="inferred from homology"/>
<dbReference type="PANTHER" id="PTHR10742:SF410">
    <property type="entry name" value="LYSINE-SPECIFIC HISTONE DEMETHYLASE 2"/>
    <property type="match status" value="1"/>
</dbReference>
<reference evidence="8 9" key="1">
    <citation type="submission" date="2017-07" db="EMBL/GenBank/DDBJ databases">
        <authorList>
            <person name="Sun Z.S."/>
            <person name="Albrecht U."/>
            <person name="Echele G."/>
            <person name="Lee C.C."/>
        </authorList>
    </citation>
    <scope>NUCLEOTIDE SEQUENCE [LARGE SCALE GENOMIC DNA]</scope>
    <source>
        <strain evidence="8 9">CGMCC 1.12672</strain>
    </source>
</reference>
<dbReference type="GO" id="GO:0050361">
    <property type="term" value="F:tryptophan 2-monooxygenase activity"/>
    <property type="evidence" value="ECO:0007669"/>
    <property type="project" value="UniProtKB-EC"/>
</dbReference>